<dbReference type="Gene3D" id="1.10.1660.10">
    <property type="match status" value="1"/>
</dbReference>
<gene>
    <name evidence="2" type="ORF">FD32_GL000127</name>
</gene>
<keyword evidence="3" id="KW-1185">Reference proteome</keyword>
<feature type="domain" description="HTH merR-type" evidence="1">
    <location>
        <begin position="18"/>
        <end position="80"/>
    </location>
</feature>
<evidence type="ECO:0000313" key="3">
    <source>
        <dbReference type="Proteomes" id="UP000051412"/>
    </source>
</evidence>
<dbReference type="Pfam" id="PF13411">
    <property type="entry name" value="MerR_1"/>
    <property type="match status" value="1"/>
</dbReference>
<dbReference type="SUPFAM" id="SSF46955">
    <property type="entry name" value="Putative DNA-binding domain"/>
    <property type="match status" value="1"/>
</dbReference>
<protein>
    <submittedName>
        <fullName evidence="2">Transcriptional regulator, MerR family</fullName>
    </submittedName>
</protein>
<dbReference type="EMBL" id="AZGM01000064">
    <property type="protein sequence ID" value="KRM27166.1"/>
    <property type="molecule type" value="Genomic_DNA"/>
</dbReference>
<evidence type="ECO:0000259" key="1">
    <source>
        <dbReference type="Pfam" id="PF13411"/>
    </source>
</evidence>
<sequence length="149" mass="17481">MLKDQFRRMLSDDKLQITMTELAQVTGVSTSQIRYWERKGYIKSSQDEKNKNHRFKLFTIFRVYTIKYFLDQGYTLAMAVQKEQERQKLGRIFQRFMADQIVDIHQDEDESGEVVLGKLAEDPTKEVYAKVDQDGSTLHLRSVGPRSSH</sequence>
<organism evidence="2 3">
    <name type="scientific">Limosilactobacillus panis DSM 6035</name>
    <dbReference type="NCBI Taxonomy" id="1423782"/>
    <lineage>
        <taxon>Bacteria</taxon>
        <taxon>Bacillati</taxon>
        <taxon>Bacillota</taxon>
        <taxon>Bacilli</taxon>
        <taxon>Lactobacillales</taxon>
        <taxon>Lactobacillaceae</taxon>
        <taxon>Limosilactobacillus</taxon>
    </lineage>
</organism>
<name>A0A0R1XAP6_9LACO</name>
<proteinExistence type="predicted"/>
<evidence type="ECO:0000313" key="2">
    <source>
        <dbReference type="EMBL" id="KRM27166.1"/>
    </source>
</evidence>
<dbReference type="PATRIC" id="fig|1423782.4.peg.126"/>
<dbReference type="InterPro" id="IPR000551">
    <property type="entry name" value="MerR-type_HTH_dom"/>
</dbReference>
<dbReference type="AlphaFoldDB" id="A0A0R1XAP6"/>
<reference evidence="2 3" key="1">
    <citation type="journal article" date="2015" name="Genome Announc.">
        <title>Expanding the biotechnology potential of lactobacilli through comparative genomics of 213 strains and associated genera.</title>
        <authorList>
            <person name="Sun Z."/>
            <person name="Harris H.M."/>
            <person name="McCann A."/>
            <person name="Guo C."/>
            <person name="Argimon S."/>
            <person name="Zhang W."/>
            <person name="Yang X."/>
            <person name="Jeffery I.B."/>
            <person name="Cooney J.C."/>
            <person name="Kagawa T.F."/>
            <person name="Liu W."/>
            <person name="Song Y."/>
            <person name="Salvetti E."/>
            <person name="Wrobel A."/>
            <person name="Rasinkangas P."/>
            <person name="Parkhill J."/>
            <person name="Rea M.C."/>
            <person name="O'Sullivan O."/>
            <person name="Ritari J."/>
            <person name="Douillard F.P."/>
            <person name="Paul Ross R."/>
            <person name="Yang R."/>
            <person name="Briner A.E."/>
            <person name="Felis G.E."/>
            <person name="de Vos W.M."/>
            <person name="Barrangou R."/>
            <person name="Klaenhammer T.R."/>
            <person name="Caufield P.W."/>
            <person name="Cui Y."/>
            <person name="Zhang H."/>
            <person name="O'Toole P.W."/>
        </authorList>
    </citation>
    <scope>NUCLEOTIDE SEQUENCE [LARGE SCALE GENOMIC DNA]</scope>
    <source>
        <strain evidence="2 3">DSM 6035</strain>
    </source>
</reference>
<dbReference type="OrthoDB" id="9806513at2"/>
<accession>A0A0R1XAP6</accession>
<dbReference type="GO" id="GO:0006355">
    <property type="term" value="P:regulation of DNA-templated transcription"/>
    <property type="evidence" value="ECO:0007669"/>
    <property type="project" value="InterPro"/>
</dbReference>
<dbReference type="Proteomes" id="UP000051412">
    <property type="component" value="Unassembled WGS sequence"/>
</dbReference>
<dbReference type="STRING" id="1423782.FD32_GL000127"/>
<comment type="caution">
    <text evidence="2">The sequence shown here is derived from an EMBL/GenBank/DDBJ whole genome shotgun (WGS) entry which is preliminary data.</text>
</comment>
<dbReference type="GO" id="GO:0003677">
    <property type="term" value="F:DNA binding"/>
    <property type="evidence" value="ECO:0007669"/>
    <property type="project" value="InterPro"/>
</dbReference>
<dbReference type="InterPro" id="IPR009061">
    <property type="entry name" value="DNA-bd_dom_put_sf"/>
</dbReference>
<dbReference type="CDD" id="cd01105">
    <property type="entry name" value="HTH_GlnR-like"/>
    <property type="match status" value="1"/>
</dbReference>